<evidence type="ECO:0000313" key="3">
    <source>
        <dbReference type="EMBL" id="RMS46192.1"/>
    </source>
</evidence>
<sequence length="169" mass="18309">EQLSGRQILGILLIPFGMLCLLWGGGGSRLPWRTLPVVLLIGLCIGGYTWSDGNALKRWPLALDYLVWLTLLSGLPFPLIAAGVRTRAFARFWALEWKLGLAVGGCVLASYGLVLWAMQLGSIAEAAALRETSVLLAVLFGMRFLNEPFGLPRLLACGLVLAGMLLMKL</sequence>
<feature type="domain" description="EamA" evidence="2">
    <location>
        <begin position="37"/>
        <end position="167"/>
    </location>
</feature>
<accession>A0A3M5D828</accession>
<organism evidence="3 4">
    <name type="scientific">Pseudomonas aeruginosa</name>
    <dbReference type="NCBI Taxonomy" id="287"/>
    <lineage>
        <taxon>Bacteria</taxon>
        <taxon>Pseudomonadati</taxon>
        <taxon>Pseudomonadota</taxon>
        <taxon>Gammaproteobacteria</taxon>
        <taxon>Pseudomonadales</taxon>
        <taxon>Pseudomonadaceae</taxon>
        <taxon>Pseudomonas</taxon>
    </lineage>
</organism>
<feature type="transmembrane region" description="Helical" evidence="1">
    <location>
        <begin position="7"/>
        <end position="24"/>
    </location>
</feature>
<dbReference type="Pfam" id="PF00892">
    <property type="entry name" value="EamA"/>
    <property type="match status" value="1"/>
</dbReference>
<dbReference type="Gene3D" id="1.10.3730.20">
    <property type="match status" value="1"/>
</dbReference>
<keyword evidence="1" id="KW-0812">Transmembrane</keyword>
<dbReference type="InterPro" id="IPR037185">
    <property type="entry name" value="EmrE-like"/>
</dbReference>
<evidence type="ECO:0000259" key="2">
    <source>
        <dbReference type="Pfam" id="PF00892"/>
    </source>
</evidence>
<feature type="transmembrane region" description="Helical" evidence="1">
    <location>
        <begin position="97"/>
        <end position="116"/>
    </location>
</feature>
<feature type="transmembrane region" description="Helical" evidence="1">
    <location>
        <begin position="30"/>
        <end position="50"/>
    </location>
</feature>
<evidence type="ECO:0000313" key="4">
    <source>
        <dbReference type="Proteomes" id="UP000270834"/>
    </source>
</evidence>
<keyword evidence="1" id="KW-0472">Membrane</keyword>
<keyword evidence="1" id="KW-1133">Transmembrane helix</keyword>
<dbReference type="GO" id="GO:0016020">
    <property type="term" value="C:membrane"/>
    <property type="evidence" value="ECO:0007669"/>
    <property type="project" value="InterPro"/>
</dbReference>
<evidence type="ECO:0000256" key="1">
    <source>
        <dbReference type="SAM" id="Phobius"/>
    </source>
</evidence>
<proteinExistence type="predicted"/>
<reference evidence="3 4" key="1">
    <citation type="submission" date="2018-08" db="EMBL/GenBank/DDBJ databases">
        <title>Recombination of ecologically and evolutionarily significant loci maintains genetic cohesion in the Pseudomonas syringae species complex.</title>
        <authorList>
            <person name="Dillon M."/>
            <person name="Thakur S."/>
            <person name="Almeida R.N.D."/>
            <person name="Weir B.S."/>
            <person name="Guttman D.S."/>
        </authorList>
    </citation>
    <scope>NUCLEOTIDE SEQUENCE [LARGE SCALE GENOMIC DNA]</scope>
    <source>
        <strain evidence="3 4">ICMP 7846</strain>
    </source>
</reference>
<feature type="transmembrane region" description="Helical" evidence="1">
    <location>
        <begin position="62"/>
        <end position="85"/>
    </location>
</feature>
<feature type="non-terminal residue" evidence="3">
    <location>
        <position position="1"/>
    </location>
</feature>
<comment type="caution">
    <text evidence="3">The sequence shown here is derived from an EMBL/GenBank/DDBJ whole genome shotgun (WGS) entry which is preliminary data.</text>
</comment>
<gene>
    <name evidence="3" type="ORF">ALP65_00081</name>
</gene>
<dbReference type="EMBL" id="RBSQ01001255">
    <property type="protein sequence ID" value="RMS46192.1"/>
    <property type="molecule type" value="Genomic_DNA"/>
</dbReference>
<dbReference type="AlphaFoldDB" id="A0A3M5D828"/>
<dbReference type="Proteomes" id="UP000270834">
    <property type="component" value="Unassembled WGS sequence"/>
</dbReference>
<feature type="transmembrane region" description="Helical" evidence="1">
    <location>
        <begin position="151"/>
        <end position="167"/>
    </location>
</feature>
<dbReference type="InterPro" id="IPR000620">
    <property type="entry name" value="EamA_dom"/>
</dbReference>
<name>A0A3M5D828_PSEAI</name>
<dbReference type="SUPFAM" id="SSF103481">
    <property type="entry name" value="Multidrug resistance efflux transporter EmrE"/>
    <property type="match status" value="1"/>
</dbReference>
<protein>
    <recommendedName>
        <fullName evidence="2">EamA domain-containing protein</fullName>
    </recommendedName>
</protein>